<comment type="caution">
    <text evidence="2">The sequence shown here is derived from an EMBL/GenBank/DDBJ whole genome shotgun (WGS) entry which is preliminary data.</text>
</comment>
<proteinExistence type="predicted"/>
<keyword evidence="2" id="KW-0371">Homeobox</keyword>
<evidence type="ECO:0000256" key="1">
    <source>
        <dbReference type="SAM" id="Phobius"/>
    </source>
</evidence>
<keyword evidence="3" id="KW-1185">Reference proteome</keyword>
<feature type="transmembrane region" description="Helical" evidence="1">
    <location>
        <begin position="22"/>
        <end position="43"/>
    </location>
</feature>
<keyword evidence="2" id="KW-0238">DNA-binding</keyword>
<dbReference type="GO" id="GO:0016301">
    <property type="term" value="F:kinase activity"/>
    <property type="evidence" value="ECO:0007669"/>
    <property type="project" value="UniProtKB-KW"/>
</dbReference>
<keyword evidence="2" id="KW-0418">Kinase</keyword>
<dbReference type="Gene3D" id="1.10.510.10">
    <property type="entry name" value="Transferase(Phosphotransferase) domain 1"/>
    <property type="match status" value="1"/>
</dbReference>
<name>A0AAV1N5D3_SCOSC</name>
<accession>A0AAV1N5D3</accession>
<evidence type="ECO:0000313" key="2">
    <source>
        <dbReference type="EMBL" id="CAK6954160.1"/>
    </source>
</evidence>
<protein>
    <submittedName>
        <fullName evidence="2">Homeodomain-interacting protein kinase 2-like</fullName>
    </submittedName>
</protein>
<dbReference type="GO" id="GO:0003677">
    <property type="term" value="F:DNA binding"/>
    <property type="evidence" value="ECO:0007669"/>
    <property type="project" value="UniProtKB-KW"/>
</dbReference>
<dbReference type="AlphaFoldDB" id="A0AAV1N5D3"/>
<keyword evidence="1" id="KW-0472">Membrane</keyword>
<dbReference type="Proteomes" id="UP001314229">
    <property type="component" value="Unassembled WGS sequence"/>
</dbReference>
<reference evidence="2 3" key="1">
    <citation type="submission" date="2024-01" db="EMBL/GenBank/DDBJ databases">
        <authorList>
            <person name="Alioto T."/>
            <person name="Alioto T."/>
            <person name="Gomez Garrido J."/>
        </authorList>
    </citation>
    <scope>NUCLEOTIDE SEQUENCE [LARGE SCALE GENOMIC DNA]</scope>
</reference>
<gene>
    <name evidence="2" type="ORF">FSCOSCO3_A032271</name>
</gene>
<keyword evidence="1" id="KW-1133">Transmembrane helix</keyword>
<dbReference type="EMBL" id="CAWUFR010000015">
    <property type="protein sequence ID" value="CAK6954160.1"/>
    <property type="molecule type" value="Genomic_DNA"/>
</dbReference>
<sequence length="71" mass="7868">MCFSSSSLRSPEVILGLPITEAADTVCGLCVVLATMYLASLLFPQRCHYYLMKTMVETLGQPEDHILDDTQ</sequence>
<organism evidence="2 3">
    <name type="scientific">Scomber scombrus</name>
    <name type="common">Atlantic mackerel</name>
    <name type="synonym">Scomber vernalis</name>
    <dbReference type="NCBI Taxonomy" id="13677"/>
    <lineage>
        <taxon>Eukaryota</taxon>
        <taxon>Metazoa</taxon>
        <taxon>Chordata</taxon>
        <taxon>Craniata</taxon>
        <taxon>Vertebrata</taxon>
        <taxon>Euteleostomi</taxon>
        <taxon>Actinopterygii</taxon>
        <taxon>Neopterygii</taxon>
        <taxon>Teleostei</taxon>
        <taxon>Neoteleostei</taxon>
        <taxon>Acanthomorphata</taxon>
        <taxon>Pelagiaria</taxon>
        <taxon>Scombriformes</taxon>
        <taxon>Scombridae</taxon>
        <taxon>Scomber</taxon>
    </lineage>
</organism>
<keyword evidence="2" id="KW-0808">Transferase</keyword>
<keyword evidence="1" id="KW-0812">Transmembrane</keyword>
<evidence type="ECO:0000313" key="3">
    <source>
        <dbReference type="Proteomes" id="UP001314229"/>
    </source>
</evidence>